<sequence>MLLRSSSTPILNSWIPHAVKDSSYPVPELDIVPQIPKRRNSLTLTVGSPPPVINDPIAKTMTRAVSETDLRELSFPKKKSFSKTLSGITVEEEVEEAVKTVGSGSKTASSLGERCEVGTKSGSGVMSLLVAGGIGCGGGKICGGGGGGGRSDGDEDGSFDFWDSNHGNEGTDLYYQKMIEANPGNPLLLCNYARFLKEVRGDFVKAEEYCGRAILANPNDGEVLSMYADLIWQSYKDAPRAENYFDQAVKSAPDDCYVLASYARFLWDAEEEEEEEEEMDHEVGDGTSKTLPMTASFFRGAPLAASS</sequence>
<comment type="caution">
    <text evidence="2">The sequence shown here is derived from an EMBL/GenBank/DDBJ whole genome shotgun (WGS) entry which is preliminary data.</text>
</comment>
<dbReference type="AlphaFoldDB" id="A0A8J4RZY1"/>
<feature type="compositionally biased region" description="Acidic residues" evidence="1">
    <location>
        <begin position="270"/>
        <end position="280"/>
    </location>
</feature>
<dbReference type="PANTHER" id="PTHR26312:SF227">
    <property type="entry name" value="TETRATRICOPEPTIDE REPEAT (TPR)-LIKE SUPERFAMILY PROTEIN"/>
    <property type="match status" value="1"/>
</dbReference>
<name>A0A8J4RZY1_9ROSI</name>
<dbReference type="PANTHER" id="PTHR26312">
    <property type="entry name" value="TETRATRICOPEPTIDE REPEAT PROTEIN 5"/>
    <property type="match status" value="1"/>
</dbReference>
<dbReference type="InterPro" id="IPR011990">
    <property type="entry name" value="TPR-like_helical_dom_sf"/>
</dbReference>
<dbReference type="EMBL" id="JRKL02000089">
    <property type="protein sequence ID" value="KAF3975305.1"/>
    <property type="molecule type" value="Genomic_DNA"/>
</dbReference>
<dbReference type="OrthoDB" id="439046at2759"/>
<proteinExistence type="predicted"/>
<accession>A0A8J4RZY1</accession>
<organism evidence="2 3">
    <name type="scientific">Castanea mollissima</name>
    <name type="common">Chinese chestnut</name>
    <dbReference type="NCBI Taxonomy" id="60419"/>
    <lineage>
        <taxon>Eukaryota</taxon>
        <taxon>Viridiplantae</taxon>
        <taxon>Streptophyta</taxon>
        <taxon>Embryophyta</taxon>
        <taxon>Tracheophyta</taxon>
        <taxon>Spermatophyta</taxon>
        <taxon>Magnoliopsida</taxon>
        <taxon>eudicotyledons</taxon>
        <taxon>Gunneridae</taxon>
        <taxon>Pentapetalae</taxon>
        <taxon>rosids</taxon>
        <taxon>fabids</taxon>
        <taxon>Fagales</taxon>
        <taxon>Fagaceae</taxon>
        <taxon>Castanea</taxon>
    </lineage>
</organism>
<evidence type="ECO:0000256" key="1">
    <source>
        <dbReference type="SAM" id="MobiDB-lite"/>
    </source>
</evidence>
<reference evidence="2" key="1">
    <citation type="submission" date="2020-03" db="EMBL/GenBank/DDBJ databases">
        <title>Castanea mollissima Vanexum genome sequencing.</title>
        <authorList>
            <person name="Staton M."/>
        </authorList>
    </citation>
    <scope>NUCLEOTIDE SEQUENCE</scope>
    <source>
        <tissue evidence="2">Leaf</tissue>
    </source>
</reference>
<evidence type="ECO:0000313" key="2">
    <source>
        <dbReference type="EMBL" id="KAF3975305.1"/>
    </source>
</evidence>
<gene>
    <name evidence="2" type="ORF">CMV_001429</name>
</gene>
<dbReference type="Gene3D" id="1.25.40.10">
    <property type="entry name" value="Tetratricopeptide repeat domain"/>
    <property type="match status" value="1"/>
</dbReference>
<keyword evidence="3" id="KW-1185">Reference proteome</keyword>
<evidence type="ECO:0000313" key="3">
    <source>
        <dbReference type="Proteomes" id="UP000737018"/>
    </source>
</evidence>
<protein>
    <submittedName>
        <fullName evidence="2">Uncharacterized protein</fullName>
    </submittedName>
</protein>
<dbReference type="SUPFAM" id="SSF48452">
    <property type="entry name" value="TPR-like"/>
    <property type="match status" value="1"/>
</dbReference>
<feature type="region of interest" description="Disordered" evidence="1">
    <location>
        <begin position="270"/>
        <end position="293"/>
    </location>
</feature>
<dbReference type="Proteomes" id="UP000737018">
    <property type="component" value="Unassembled WGS sequence"/>
</dbReference>